<accession>A0A1I3WI46</accession>
<dbReference type="GO" id="GO:0003677">
    <property type="term" value="F:DNA binding"/>
    <property type="evidence" value="ECO:0007669"/>
    <property type="project" value="InterPro"/>
</dbReference>
<dbReference type="InterPro" id="IPR011109">
    <property type="entry name" value="DNA_bind_recombinase_dom"/>
</dbReference>
<dbReference type="EMBL" id="FORT01000008">
    <property type="protein sequence ID" value="SFK07364.1"/>
    <property type="molecule type" value="Genomic_DNA"/>
</dbReference>
<keyword evidence="4" id="KW-1185">Reference proteome</keyword>
<dbReference type="InterPro" id="IPR036162">
    <property type="entry name" value="Resolvase-like_N_sf"/>
</dbReference>
<dbReference type="RefSeq" id="WP_092269326.1">
    <property type="nucleotide sequence ID" value="NZ_FORT01000008.1"/>
</dbReference>
<dbReference type="SMART" id="SM00857">
    <property type="entry name" value="Resolvase"/>
    <property type="match status" value="1"/>
</dbReference>
<organism evidence="3 4">
    <name type="scientific">Brevibacillus centrosporus</name>
    <dbReference type="NCBI Taxonomy" id="54910"/>
    <lineage>
        <taxon>Bacteria</taxon>
        <taxon>Bacillati</taxon>
        <taxon>Bacillota</taxon>
        <taxon>Bacilli</taxon>
        <taxon>Bacillales</taxon>
        <taxon>Paenibacillaceae</taxon>
        <taxon>Brevibacillus</taxon>
    </lineage>
</organism>
<dbReference type="Gene3D" id="3.40.50.1390">
    <property type="entry name" value="Resolvase, N-terminal catalytic domain"/>
    <property type="match status" value="1"/>
</dbReference>
<dbReference type="PANTHER" id="PTHR30461:SF23">
    <property type="entry name" value="DNA RECOMBINASE-RELATED"/>
    <property type="match status" value="1"/>
</dbReference>
<dbReference type="STRING" id="1884381.SAMN05518846_108147"/>
<dbReference type="PANTHER" id="PTHR30461">
    <property type="entry name" value="DNA-INVERTASE FROM LAMBDOID PROPHAGE"/>
    <property type="match status" value="1"/>
</dbReference>
<dbReference type="CDD" id="cd00338">
    <property type="entry name" value="Ser_Recombinase"/>
    <property type="match status" value="1"/>
</dbReference>
<dbReference type="InterPro" id="IPR038109">
    <property type="entry name" value="DNA_bind_recomb_sf"/>
</dbReference>
<name>A0A1I3WI46_9BACL</name>
<evidence type="ECO:0000313" key="4">
    <source>
        <dbReference type="Proteomes" id="UP000198915"/>
    </source>
</evidence>
<reference evidence="4" key="1">
    <citation type="submission" date="2016-10" db="EMBL/GenBank/DDBJ databases">
        <authorList>
            <person name="Varghese N."/>
            <person name="Submissions S."/>
        </authorList>
    </citation>
    <scope>NUCLEOTIDE SEQUENCE [LARGE SCALE GENOMIC DNA]</scope>
    <source>
        <strain evidence="4">OK042</strain>
    </source>
</reference>
<dbReference type="Pfam" id="PF00239">
    <property type="entry name" value="Resolvase"/>
    <property type="match status" value="1"/>
</dbReference>
<feature type="domain" description="Resolvase/invertase-type recombinase catalytic" evidence="1">
    <location>
        <begin position="3"/>
        <end position="152"/>
    </location>
</feature>
<dbReference type="Proteomes" id="UP000198915">
    <property type="component" value="Unassembled WGS sequence"/>
</dbReference>
<dbReference type="SUPFAM" id="SSF53041">
    <property type="entry name" value="Resolvase-like"/>
    <property type="match status" value="1"/>
</dbReference>
<proteinExistence type="predicted"/>
<dbReference type="Gene3D" id="3.90.1750.20">
    <property type="entry name" value="Putative Large Serine Recombinase, Chain B, Domain 2"/>
    <property type="match status" value="1"/>
</dbReference>
<protein>
    <submittedName>
        <fullName evidence="3">Site-specific DNA recombinase</fullName>
    </submittedName>
</protein>
<dbReference type="PROSITE" id="PS51737">
    <property type="entry name" value="RECOMBINASE_DNA_BIND"/>
    <property type="match status" value="1"/>
</dbReference>
<dbReference type="InterPro" id="IPR050639">
    <property type="entry name" value="SSR_resolvase"/>
</dbReference>
<dbReference type="PROSITE" id="PS51736">
    <property type="entry name" value="RECOMBINASES_3"/>
    <property type="match status" value="1"/>
</dbReference>
<dbReference type="InterPro" id="IPR006119">
    <property type="entry name" value="Resolv_N"/>
</dbReference>
<dbReference type="Pfam" id="PF07508">
    <property type="entry name" value="Recombinase"/>
    <property type="match status" value="1"/>
</dbReference>
<evidence type="ECO:0000313" key="3">
    <source>
        <dbReference type="EMBL" id="SFK07364.1"/>
    </source>
</evidence>
<evidence type="ECO:0000259" key="1">
    <source>
        <dbReference type="PROSITE" id="PS51736"/>
    </source>
</evidence>
<evidence type="ECO:0000259" key="2">
    <source>
        <dbReference type="PROSITE" id="PS51737"/>
    </source>
</evidence>
<feature type="domain" description="Recombinase" evidence="2">
    <location>
        <begin position="159"/>
        <end position="270"/>
    </location>
</feature>
<dbReference type="AlphaFoldDB" id="A0A1I3WI46"/>
<gene>
    <name evidence="3" type="ORF">SAMN05518846_108147</name>
</gene>
<dbReference type="GO" id="GO:0000150">
    <property type="term" value="F:DNA strand exchange activity"/>
    <property type="evidence" value="ECO:0007669"/>
    <property type="project" value="InterPro"/>
</dbReference>
<sequence>MSKTVAYYRSSTDLQEHSIGMQRHSAFICSLKNGLLVEKEYVDEAVSALLVPMEKRPKMKELIKDIESGTVGTIVVYKRDRFARRSVEYLKFYNLLKQYRINVVFASSDEMPMKFTPIGEYLENIMSGFIQMSAEQIKKNILASKIANFQKGDYFGRIPYGYRIDKEKGEIVRNEVELKNIRFFYDEVLNERHNTFNDLHKYLIEQKITKEGKAFTAQNLYKLITHPLFQGDHVMSFGGEKYTNRYEYLAIVSFEEWNRAQEIASRMSTKRVKKEKVEITFLAESLLFCKTCGRNLVPKIRQRSGREIGMYECSEHEIKVEKGKIEQLIFERAKDMFSLLVKSNYQSLLNRYQKEHDQKMKVILNRQNKKIEDLEVAIDQWTEKYLLERNGDKKVEIKNKIMHLHGQKCEEVNTKEELEEQRIKLTSKLQHGESLTATLFKYPDFIDQQENDTLIQLLRDIVYKVTVNEYCIHIDFKHPFMTSAEVLEDATI</sequence>